<keyword evidence="1" id="KW-0732">Signal</keyword>
<evidence type="ECO:0000313" key="2">
    <source>
        <dbReference type="EMBL" id="CBA73640.1"/>
    </source>
</evidence>
<proteinExistence type="predicted"/>
<evidence type="ECO:0008006" key="3">
    <source>
        <dbReference type="Google" id="ProtNLM"/>
    </source>
</evidence>
<evidence type="ECO:0000256" key="1">
    <source>
        <dbReference type="SAM" id="SignalP"/>
    </source>
</evidence>
<feature type="chain" id="PRO_5003037335" description="DUF4354 family protein" evidence="1">
    <location>
        <begin position="26"/>
        <end position="129"/>
    </location>
</feature>
<name>D2U069_9GAMM</name>
<dbReference type="Gene3D" id="2.60.40.4110">
    <property type="entry name" value="Protein of unknown function DUF4354"/>
    <property type="match status" value="1"/>
</dbReference>
<feature type="signal peptide" evidence="1">
    <location>
        <begin position="1"/>
        <end position="25"/>
    </location>
</feature>
<dbReference type="Pfam" id="PF14263">
    <property type="entry name" value="DUF4354"/>
    <property type="match status" value="1"/>
</dbReference>
<dbReference type="EMBL" id="FN545200">
    <property type="protein sequence ID" value="CBA73640.1"/>
    <property type="molecule type" value="Genomic_DNA"/>
</dbReference>
<reference evidence="2" key="1">
    <citation type="journal article" date="2010" name="Insect Mol. Biol.">
        <title>The draft genome sequence of Arsenophonus nasoniae, son-killer bacterium of Nasonia vitripennis, reveals genes associated with virulence and symbiosis.</title>
        <authorList>
            <person name="Wilkes T."/>
            <person name="Darby A.C."/>
            <person name="Choi J."/>
            <person name="Colborne J.K."/>
            <person name="Werren J.H."/>
            <person name="Hurst G.D.D."/>
        </authorList>
    </citation>
    <scope>NUCLEOTIDE SEQUENCE</scope>
</reference>
<protein>
    <recommendedName>
        <fullName evidence="3">DUF4354 family protein</fullName>
    </recommendedName>
</protein>
<organism evidence="2">
    <name type="scientific">Arsenophonus nasoniae</name>
    <name type="common">son-killer infecting Nasonia vitripennis</name>
    <dbReference type="NCBI Taxonomy" id="638"/>
    <lineage>
        <taxon>Bacteria</taxon>
        <taxon>Pseudomonadati</taxon>
        <taxon>Pseudomonadota</taxon>
        <taxon>Gammaproteobacteria</taxon>
        <taxon>Enterobacterales</taxon>
        <taxon>Morganellaceae</taxon>
        <taxon>Arsenophonus</taxon>
    </lineage>
</organism>
<accession>D2U069</accession>
<dbReference type="InterPro" id="IPR025581">
    <property type="entry name" value="DUF4354"/>
</dbReference>
<sequence length="129" mass="14480">MRKVQMKKASLLLSFLFCCSFSIMASVPNGVTVFASQKEAGSISTPKKSYYTKKFDVMVANLSEKELDLSKYCFKAFLGSREFKVDTIDENLHNKVLKNNENAKGMIVFASINRDITKAAMVKLTDNCK</sequence>
<gene>
    <name evidence="2" type="ORF">ARN_18750</name>
</gene>
<dbReference type="AlphaFoldDB" id="D2U069"/>